<dbReference type="InterPro" id="IPR011051">
    <property type="entry name" value="RmlC_Cupin_sf"/>
</dbReference>
<dbReference type="InterPro" id="IPR006045">
    <property type="entry name" value="Cupin_1"/>
</dbReference>
<dbReference type="Pfam" id="PF00190">
    <property type="entry name" value="Cupin_1"/>
    <property type="match status" value="1"/>
</dbReference>
<dbReference type="InterPro" id="IPR047121">
    <property type="entry name" value="YjiB-like"/>
</dbReference>
<evidence type="ECO:0000259" key="1">
    <source>
        <dbReference type="Pfam" id="PF00190"/>
    </source>
</evidence>
<dbReference type="PANTHER" id="PTHR36448:SF3">
    <property type="entry name" value="CUPIN TYPE-2 DOMAIN-CONTAINING PROTEIN"/>
    <property type="match status" value="1"/>
</dbReference>
<dbReference type="OrthoDB" id="2446447at2759"/>
<comment type="caution">
    <text evidence="2">The sequence shown here is derived from an EMBL/GenBank/DDBJ whole genome shotgun (WGS) entry which is preliminary data.</text>
</comment>
<dbReference type="Proteomes" id="UP000030151">
    <property type="component" value="Unassembled WGS sequence"/>
</dbReference>
<evidence type="ECO:0000313" key="2">
    <source>
        <dbReference type="EMBL" id="EXV03860.1"/>
    </source>
</evidence>
<dbReference type="CDD" id="cd02219">
    <property type="entry name" value="cupin_YjlB-like"/>
    <property type="match status" value="1"/>
</dbReference>
<gene>
    <name evidence="2" type="ORF">X797_003659</name>
</gene>
<dbReference type="HOGENOM" id="CLU_084522_0_0_1"/>
<accession>A0A0A1V1Z4</accession>
<dbReference type="AlphaFoldDB" id="A0A0A1V1Z4"/>
<proteinExistence type="predicted"/>
<feature type="domain" description="Cupin type-1" evidence="1">
    <location>
        <begin position="64"/>
        <end position="125"/>
    </location>
</feature>
<dbReference type="Gene3D" id="2.60.120.10">
    <property type="entry name" value="Jelly Rolls"/>
    <property type="match status" value="1"/>
</dbReference>
<dbReference type="PANTHER" id="PTHR36448">
    <property type="entry name" value="BLR7373 PROTEIN"/>
    <property type="match status" value="1"/>
</dbReference>
<dbReference type="EMBL" id="JELW01000003">
    <property type="protein sequence ID" value="EXV03860.1"/>
    <property type="molecule type" value="Genomic_DNA"/>
</dbReference>
<name>A0A0A1V1Z4_9HYPO</name>
<dbReference type="InterPro" id="IPR014710">
    <property type="entry name" value="RmlC-like_jellyroll"/>
</dbReference>
<reference evidence="2 3" key="1">
    <citation type="submission" date="2014-02" db="EMBL/GenBank/DDBJ databases">
        <title>The genome sequence of the entomopathogenic fungus Metarhizium robertsii ARSEF 2575.</title>
        <authorList>
            <person name="Giuliano Garisto Donzelli B."/>
            <person name="Roe B.A."/>
            <person name="Macmil S.L."/>
            <person name="Krasnoff S.B."/>
            <person name="Gibson D.M."/>
        </authorList>
    </citation>
    <scope>NUCLEOTIDE SEQUENCE [LARGE SCALE GENOMIC DNA]</scope>
    <source>
        <strain evidence="2 3">ARSEF 2575</strain>
    </source>
</reference>
<sequence>MLEPTVYQIRPTKLVPNSPKPLLHYKGYFNKHGKPDAATIHDAFQRNGWNVQWVTRYGKYQRSHYHPETHEAMAVLSGPGIIRWGVADTDDDGDKHTYGTAHEEGALQTEANVGDVFVIPAGVAHKSFDPQAPEPDAQCLTGGYHGIDGENPRETVGRVPLSGFTMMGAYPRGCSWSWAEGGDHLARFEAVWNVPLPTLDPVMGGEGGVGAHWK</sequence>
<dbReference type="SUPFAM" id="SSF51182">
    <property type="entry name" value="RmlC-like cupins"/>
    <property type="match status" value="1"/>
</dbReference>
<protein>
    <submittedName>
        <fullName evidence="2">Cupin domain protein</fullName>
    </submittedName>
</protein>
<evidence type="ECO:0000313" key="3">
    <source>
        <dbReference type="Proteomes" id="UP000030151"/>
    </source>
</evidence>
<organism evidence="2 3">
    <name type="scientific">Metarhizium robertsii</name>
    <dbReference type="NCBI Taxonomy" id="568076"/>
    <lineage>
        <taxon>Eukaryota</taxon>
        <taxon>Fungi</taxon>
        <taxon>Dikarya</taxon>
        <taxon>Ascomycota</taxon>
        <taxon>Pezizomycotina</taxon>
        <taxon>Sordariomycetes</taxon>
        <taxon>Hypocreomycetidae</taxon>
        <taxon>Hypocreales</taxon>
        <taxon>Clavicipitaceae</taxon>
        <taxon>Metarhizium</taxon>
    </lineage>
</organism>
<dbReference type="eggNOG" id="ENOG502SJKY">
    <property type="taxonomic scope" value="Eukaryota"/>
</dbReference>